<proteinExistence type="predicted"/>
<dbReference type="InterPro" id="IPR002182">
    <property type="entry name" value="NB-ARC"/>
</dbReference>
<dbReference type="Pfam" id="PF00931">
    <property type="entry name" value="NB-ARC"/>
    <property type="match status" value="1"/>
</dbReference>
<reference evidence="2 3" key="1">
    <citation type="journal article" date="2018" name="New Phytol.">
        <title>Phylogenomics of Endogonaceae and evolution of mycorrhizas within Mucoromycota.</title>
        <authorList>
            <person name="Chang Y."/>
            <person name="Desiro A."/>
            <person name="Na H."/>
            <person name="Sandor L."/>
            <person name="Lipzen A."/>
            <person name="Clum A."/>
            <person name="Barry K."/>
            <person name="Grigoriev I.V."/>
            <person name="Martin F.M."/>
            <person name="Stajich J.E."/>
            <person name="Smith M.E."/>
            <person name="Bonito G."/>
            <person name="Spatafora J.W."/>
        </authorList>
    </citation>
    <scope>NUCLEOTIDE SEQUENCE [LARGE SCALE GENOMIC DNA]</scope>
    <source>
        <strain evidence="2 3">GMNB39</strain>
    </source>
</reference>
<feature type="non-terminal residue" evidence="2">
    <location>
        <position position="361"/>
    </location>
</feature>
<dbReference type="OrthoDB" id="4487085at2759"/>
<dbReference type="Proteomes" id="UP000268093">
    <property type="component" value="Unassembled WGS sequence"/>
</dbReference>
<evidence type="ECO:0000313" key="3">
    <source>
        <dbReference type="Proteomes" id="UP000268093"/>
    </source>
</evidence>
<name>A0A433CWD2_9FUNG</name>
<sequence length="361" mass="40957">MNTPNEKNQSASTAIVNSTFRDNVHFDAQVKETIKATFYGVPDANHAFVDRLDILMDMETSLKNFSTGECKILALKGLGGIGKTQLMLHYCYIHSAEYECVFWLEVSNWAMAVDSFRKLAINLGFDEDITEEKDSEEKVIDWVRSWLQKKTKWLLLLDNADDVMAKEVFKLLPCMGGHIILTTREPIPSSEATVIHVGKMKAEEAITLLLGGDLVEPAKIRHAQEIVSELDCIPLAVDLARAYVHNTLISFRQYLHKLKTEYDTLLRYQHKDCSGQYDHTVATVWQISFQSIRTQNPTAMQILEICAFLQPDNIPVRLFEKQYSALQLVSTSLSANKEVVRQAIAVLVDFSFVIRTHKGIE</sequence>
<dbReference type="GO" id="GO:0016787">
    <property type="term" value="F:hydrolase activity"/>
    <property type="evidence" value="ECO:0007669"/>
    <property type="project" value="UniProtKB-KW"/>
</dbReference>
<dbReference type="SUPFAM" id="SSF52540">
    <property type="entry name" value="P-loop containing nucleoside triphosphate hydrolases"/>
    <property type="match status" value="1"/>
</dbReference>
<organism evidence="2 3">
    <name type="scientific">Jimgerdemannia flammicorona</name>
    <dbReference type="NCBI Taxonomy" id="994334"/>
    <lineage>
        <taxon>Eukaryota</taxon>
        <taxon>Fungi</taxon>
        <taxon>Fungi incertae sedis</taxon>
        <taxon>Mucoromycota</taxon>
        <taxon>Mucoromycotina</taxon>
        <taxon>Endogonomycetes</taxon>
        <taxon>Endogonales</taxon>
        <taxon>Endogonaceae</taxon>
        <taxon>Jimgerdemannia</taxon>
    </lineage>
</organism>
<dbReference type="PANTHER" id="PTHR35205">
    <property type="entry name" value="NB-ARC AND TPR DOMAIN PROTEIN"/>
    <property type="match status" value="1"/>
</dbReference>
<protein>
    <submittedName>
        <fullName evidence="2">P-loop containing nucleoside triphosphate hydrolase protein</fullName>
    </submittedName>
</protein>
<keyword evidence="2" id="KW-0378">Hydrolase</keyword>
<dbReference type="EMBL" id="RBNI01012189">
    <property type="protein sequence ID" value="RUP42887.1"/>
    <property type="molecule type" value="Genomic_DNA"/>
</dbReference>
<feature type="domain" description="NB-ARC" evidence="1">
    <location>
        <begin position="65"/>
        <end position="208"/>
    </location>
</feature>
<evidence type="ECO:0000259" key="1">
    <source>
        <dbReference type="Pfam" id="PF00931"/>
    </source>
</evidence>
<dbReference type="Gene3D" id="3.40.50.300">
    <property type="entry name" value="P-loop containing nucleotide triphosphate hydrolases"/>
    <property type="match status" value="1"/>
</dbReference>
<evidence type="ECO:0000313" key="2">
    <source>
        <dbReference type="EMBL" id="RUP42887.1"/>
    </source>
</evidence>
<keyword evidence="3" id="KW-1185">Reference proteome</keyword>
<comment type="caution">
    <text evidence="2">The sequence shown here is derived from an EMBL/GenBank/DDBJ whole genome shotgun (WGS) entry which is preliminary data.</text>
</comment>
<dbReference type="AlphaFoldDB" id="A0A433CWD2"/>
<accession>A0A433CWD2</accession>
<dbReference type="GO" id="GO:0043531">
    <property type="term" value="F:ADP binding"/>
    <property type="evidence" value="ECO:0007669"/>
    <property type="project" value="InterPro"/>
</dbReference>
<dbReference type="PANTHER" id="PTHR35205:SF1">
    <property type="entry name" value="ZU5 DOMAIN-CONTAINING PROTEIN"/>
    <property type="match status" value="1"/>
</dbReference>
<dbReference type="InterPro" id="IPR027417">
    <property type="entry name" value="P-loop_NTPase"/>
</dbReference>
<gene>
    <name evidence="2" type="ORF">BC936DRAFT_137941</name>
</gene>